<proteinExistence type="predicted"/>
<evidence type="ECO:0000313" key="1">
    <source>
        <dbReference type="EMBL" id="KAJ9103201.1"/>
    </source>
</evidence>
<keyword evidence="2" id="KW-1185">Reference proteome</keyword>
<name>A0ACC2VWM8_9TREE</name>
<protein>
    <submittedName>
        <fullName evidence="1">Uncharacterized protein</fullName>
    </submittedName>
</protein>
<organism evidence="1 2">
    <name type="scientific">Naganishia friedmannii</name>
    <dbReference type="NCBI Taxonomy" id="89922"/>
    <lineage>
        <taxon>Eukaryota</taxon>
        <taxon>Fungi</taxon>
        <taxon>Dikarya</taxon>
        <taxon>Basidiomycota</taxon>
        <taxon>Agaricomycotina</taxon>
        <taxon>Tremellomycetes</taxon>
        <taxon>Filobasidiales</taxon>
        <taxon>Filobasidiaceae</taxon>
        <taxon>Naganishia</taxon>
    </lineage>
</organism>
<gene>
    <name evidence="1" type="ORF">QFC21_002624</name>
</gene>
<evidence type="ECO:0000313" key="2">
    <source>
        <dbReference type="Proteomes" id="UP001227268"/>
    </source>
</evidence>
<sequence>MTSPPPRLASATPALAFGNNNNNDKSLSHTPVTAAVVVVPSLSISVPPSASAENHLTQNPPPPSQPTTTASSTSKPFTHAIPPPPSDLDPWDTAYQHDFAGLSDDAVFKAITRPPPLVPGGVEGKDGWGIPEAVGGAGCSASLQAKVSNFLKMKVEQDRHINTTLLASTAFTNPHIYTKLVEFVDIDERGSAFPGGGWLTRRGLERRIPEWGAKALSAQQKAQETALLASQSTGKRKTIDFTSSVSAGSGSGSGRSSKRRVPPPNRAGKYPQTSSSSAVVPRHLSAEAVESHIRAGERERSKRDSRSAGGDAVPLSGSRRRERPEDGAGVPGYSVNTGEGVSRRYERDRQEEKDGGKRSVQGRRWD</sequence>
<dbReference type="Proteomes" id="UP001227268">
    <property type="component" value="Unassembled WGS sequence"/>
</dbReference>
<comment type="caution">
    <text evidence="1">The sequence shown here is derived from an EMBL/GenBank/DDBJ whole genome shotgun (WGS) entry which is preliminary data.</text>
</comment>
<accession>A0ACC2VWM8</accession>
<dbReference type="EMBL" id="JASBWT010000007">
    <property type="protein sequence ID" value="KAJ9103201.1"/>
    <property type="molecule type" value="Genomic_DNA"/>
</dbReference>
<reference evidence="1" key="1">
    <citation type="submission" date="2023-04" db="EMBL/GenBank/DDBJ databases">
        <title>Draft Genome sequencing of Naganishia species isolated from polar environments using Oxford Nanopore Technology.</title>
        <authorList>
            <person name="Leo P."/>
            <person name="Venkateswaran K."/>
        </authorList>
    </citation>
    <scope>NUCLEOTIDE SEQUENCE</scope>
    <source>
        <strain evidence="1">MNA-CCFEE 5423</strain>
    </source>
</reference>